<organism evidence="12 13">
    <name type="scientific">Ranatra chinensis</name>
    <dbReference type="NCBI Taxonomy" id="642074"/>
    <lineage>
        <taxon>Eukaryota</taxon>
        <taxon>Metazoa</taxon>
        <taxon>Ecdysozoa</taxon>
        <taxon>Arthropoda</taxon>
        <taxon>Hexapoda</taxon>
        <taxon>Insecta</taxon>
        <taxon>Pterygota</taxon>
        <taxon>Neoptera</taxon>
        <taxon>Paraneoptera</taxon>
        <taxon>Hemiptera</taxon>
        <taxon>Heteroptera</taxon>
        <taxon>Panheteroptera</taxon>
        <taxon>Nepomorpha</taxon>
        <taxon>Nepidae</taxon>
        <taxon>Ranatrinae</taxon>
        <taxon>Ranatra</taxon>
    </lineage>
</organism>
<dbReference type="FunFam" id="1.10.472.10:FF:000002">
    <property type="entry name" value="Transcription factor IIIB 90 kDa subunit"/>
    <property type="match status" value="1"/>
</dbReference>
<keyword evidence="3" id="KW-0479">Metal-binding</keyword>
<dbReference type="InterPro" id="IPR013150">
    <property type="entry name" value="TFIIB_cyclin"/>
</dbReference>
<proteinExistence type="inferred from homology"/>
<keyword evidence="13" id="KW-1185">Reference proteome</keyword>
<evidence type="ECO:0000256" key="5">
    <source>
        <dbReference type="ARBA" id="ARBA00022833"/>
    </source>
</evidence>
<dbReference type="CDD" id="cd20554">
    <property type="entry name" value="CYCLIN_TFIIIB90_rpt2"/>
    <property type="match status" value="1"/>
</dbReference>
<keyword evidence="5" id="KW-0862">Zinc</keyword>
<feature type="domain" description="Transcription factor TFIIB cyclin-like" evidence="10">
    <location>
        <begin position="2"/>
        <end position="64"/>
    </location>
</feature>
<evidence type="ECO:0000256" key="9">
    <source>
        <dbReference type="SAM" id="MobiDB-lite"/>
    </source>
</evidence>
<sequence length="316" mass="35260">MTALRLVQRMKKDSMHSGRRPSGICGAALLMASRLHGYSRTVEDIIKVVQIHKSTLKKRLVEFGETPSSSLTLQEFMTVDLEEEQDPPSYKLARAKDRERLKTLEGDCIKQFTDLQSEIETKLFVSRKRKHSLTSLEEKEEVDTEKFVAQSTLGIVGEYIGPDSTILAAVPEGAGKGPSIASMGLGEGVPMIPVADSFKYPADGDLDTEGINDDEIDSYIMDQSETDLKDSMWHSMNADYLQAQKEKEERLKKEKEEGKPEKKKRRGGGRKKGNAPANSAGEAIEKMLQEKKISAKINYDVLKSLSMSLKEEELES</sequence>
<dbReference type="GO" id="GO:0005634">
    <property type="term" value="C:nucleus"/>
    <property type="evidence" value="ECO:0007669"/>
    <property type="project" value="UniProtKB-SubCell"/>
</dbReference>
<keyword evidence="4" id="KW-0863">Zinc-finger</keyword>
<dbReference type="PANTHER" id="PTHR11618:SF4">
    <property type="entry name" value="TRANSCRIPTION FACTOR IIIB 90 KDA SUBUNIT"/>
    <property type="match status" value="1"/>
</dbReference>
<evidence type="ECO:0000256" key="6">
    <source>
        <dbReference type="ARBA" id="ARBA00023015"/>
    </source>
</evidence>
<evidence type="ECO:0000256" key="4">
    <source>
        <dbReference type="ARBA" id="ARBA00022771"/>
    </source>
</evidence>
<dbReference type="Proteomes" id="UP001558652">
    <property type="component" value="Unassembled WGS sequence"/>
</dbReference>
<dbReference type="AlphaFoldDB" id="A0ABD0XXT7"/>
<evidence type="ECO:0000256" key="3">
    <source>
        <dbReference type="ARBA" id="ARBA00022723"/>
    </source>
</evidence>
<feature type="compositionally biased region" description="Basic residues" evidence="9">
    <location>
        <begin position="261"/>
        <end position="273"/>
    </location>
</feature>
<evidence type="ECO:0000313" key="13">
    <source>
        <dbReference type="Proteomes" id="UP001558652"/>
    </source>
</evidence>
<keyword evidence="8" id="KW-0539">Nucleus</keyword>
<evidence type="ECO:0000259" key="10">
    <source>
        <dbReference type="Pfam" id="PF00382"/>
    </source>
</evidence>
<feature type="domain" description="Brf1 TBP-binding" evidence="11">
    <location>
        <begin position="210"/>
        <end position="305"/>
    </location>
</feature>
<evidence type="ECO:0008006" key="14">
    <source>
        <dbReference type="Google" id="ProtNLM"/>
    </source>
</evidence>
<reference evidence="12 13" key="1">
    <citation type="submission" date="2024-07" db="EMBL/GenBank/DDBJ databases">
        <title>Chromosome-level genome assembly of the water stick insect Ranatra chinensis (Heteroptera: Nepidae).</title>
        <authorList>
            <person name="Liu X."/>
        </authorList>
    </citation>
    <scope>NUCLEOTIDE SEQUENCE [LARGE SCALE GENOMIC DNA]</scope>
    <source>
        <strain evidence="12">Cailab_2021Rc</strain>
        <tissue evidence="12">Muscle</tissue>
    </source>
</reference>
<dbReference type="SUPFAM" id="SSF47954">
    <property type="entry name" value="Cyclin-like"/>
    <property type="match status" value="1"/>
</dbReference>
<dbReference type="Gene3D" id="1.10.472.10">
    <property type="entry name" value="Cyclin-like"/>
    <property type="match status" value="1"/>
</dbReference>
<keyword evidence="7" id="KW-0804">Transcription</keyword>
<dbReference type="PANTHER" id="PTHR11618">
    <property type="entry name" value="TRANSCRIPTION INITIATION FACTOR IIB-RELATED"/>
    <property type="match status" value="1"/>
</dbReference>
<dbReference type="Gene3D" id="1.20.5.650">
    <property type="entry name" value="Single helix bin"/>
    <property type="match status" value="1"/>
</dbReference>
<evidence type="ECO:0000256" key="7">
    <source>
        <dbReference type="ARBA" id="ARBA00023163"/>
    </source>
</evidence>
<gene>
    <name evidence="12" type="ORF">AAG570_005567</name>
</gene>
<dbReference type="EMBL" id="JBFDAA010000018">
    <property type="protein sequence ID" value="KAL1116072.1"/>
    <property type="molecule type" value="Genomic_DNA"/>
</dbReference>
<accession>A0ABD0XXT7</accession>
<dbReference type="InterPro" id="IPR011665">
    <property type="entry name" value="BRF1_TBP-bd_dom"/>
</dbReference>
<keyword evidence="6" id="KW-0805">Transcription regulation</keyword>
<feature type="region of interest" description="Disordered" evidence="9">
    <location>
        <begin position="247"/>
        <end position="283"/>
    </location>
</feature>
<evidence type="ECO:0000313" key="12">
    <source>
        <dbReference type="EMBL" id="KAL1116072.1"/>
    </source>
</evidence>
<comment type="caution">
    <text evidence="12">The sequence shown here is derived from an EMBL/GenBank/DDBJ whole genome shotgun (WGS) entry which is preliminary data.</text>
</comment>
<evidence type="ECO:0000256" key="8">
    <source>
        <dbReference type="ARBA" id="ARBA00023242"/>
    </source>
</evidence>
<name>A0ABD0XXT7_9HEMI</name>
<dbReference type="GO" id="GO:0008270">
    <property type="term" value="F:zinc ion binding"/>
    <property type="evidence" value="ECO:0007669"/>
    <property type="project" value="UniProtKB-KW"/>
</dbReference>
<evidence type="ECO:0000259" key="11">
    <source>
        <dbReference type="Pfam" id="PF07741"/>
    </source>
</evidence>
<protein>
    <recommendedName>
        <fullName evidence="14">Transcription factor IIIB 90 kDa subunit</fullName>
    </recommendedName>
</protein>
<feature type="compositionally biased region" description="Basic and acidic residues" evidence="9">
    <location>
        <begin position="247"/>
        <end position="260"/>
    </location>
</feature>
<dbReference type="Pfam" id="PF00382">
    <property type="entry name" value="TFIIB"/>
    <property type="match status" value="1"/>
</dbReference>
<comment type="subcellular location">
    <subcellularLocation>
        <location evidence="1">Nucleus</location>
    </subcellularLocation>
</comment>
<dbReference type="InterPro" id="IPR036915">
    <property type="entry name" value="Cyclin-like_sf"/>
</dbReference>
<comment type="similarity">
    <text evidence="2">Belongs to the TFIIB family.</text>
</comment>
<dbReference type="Pfam" id="PF07741">
    <property type="entry name" value="BRF1"/>
    <property type="match status" value="1"/>
</dbReference>
<dbReference type="InterPro" id="IPR000812">
    <property type="entry name" value="TFIIB"/>
</dbReference>
<evidence type="ECO:0000256" key="2">
    <source>
        <dbReference type="ARBA" id="ARBA00010857"/>
    </source>
</evidence>
<evidence type="ECO:0000256" key="1">
    <source>
        <dbReference type="ARBA" id="ARBA00004123"/>
    </source>
</evidence>